<dbReference type="Gene3D" id="3.10.129.10">
    <property type="entry name" value="Hotdog Thioesterase"/>
    <property type="match status" value="1"/>
</dbReference>
<dbReference type="RefSeq" id="WP_203223568.1">
    <property type="nucleotide sequence ID" value="NZ_JAETXL010000009.1"/>
</dbReference>
<name>A0ABS1US97_9ACTN</name>
<sequence length="153" mass="16771">MPHSTHIVIRSDDIDVNGHVQSARYLNYAQHARWIAVAQAGLSIRKLAGAGFSPVELDVSIKYLHELMLGDEIDVESRFEFPSPKTIRVVQSIVRRSDGALAATVTSLTGLMNLTERKLVDDAAGVWRTFLREPSVVDLPPLDEVLRPAGASA</sequence>
<dbReference type="SUPFAM" id="SSF54637">
    <property type="entry name" value="Thioesterase/thiol ester dehydrase-isomerase"/>
    <property type="match status" value="1"/>
</dbReference>
<accession>A0ABS1US97</accession>
<proteinExistence type="predicted"/>
<evidence type="ECO:0000313" key="2">
    <source>
        <dbReference type="Proteomes" id="UP000661193"/>
    </source>
</evidence>
<dbReference type="CDD" id="cd00586">
    <property type="entry name" value="4HBT"/>
    <property type="match status" value="1"/>
</dbReference>
<organism evidence="1 2">
    <name type="scientific">Micromonospora fiedleri</name>
    <dbReference type="NCBI Taxonomy" id="1157498"/>
    <lineage>
        <taxon>Bacteria</taxon>
        <taxon>Bacillati</taxon>
        <taxon>Actinomycetota</taxon>
        <taxon>Actinomycetes</taxon>
        <taxon>Micromonosporales</taxon>
        <taxon>Micromonosporaceae</taxon>
        <taxon>Micromonospora</taxon>
    </lineage>
</organism>
<dbReference type="InterPro" id="IPR050563">
    <property type="entry name" value="4-hydroxybenzoyl-CoA_TE"/>
</dbReference>
<dbReference type="EMBL" id="JAETXL010000009">
    <property type="protein sequence ID" value="MBL6279229.1"/>
    <property type="molecule type" value="Genomic_DNA"/>
</dbReference>
<evidence type="ECO:0000313" key="1">
    <source>
        <dbReference type="EMBL" id="MBL6279229.1"/>
    </source>
</evidence>
<dbReference type="PANTHER" id="PTHR31793:SF24">
    <property type="entry name" value="LONG-CHAIN ACYL-COA THIOESTERASE FADM"/>
    <property type="match status" value="1"/>
</dbReference>
<dbReference type="Proteomes" id="UP000661193">
    <property type="component" value="Unassembled WGS sequence"/>
</dbReference>
<protein>
    <submittedName>
        <fullName evidence="1">Acyl-CoA thioesterase</fullName>
    </submittedName>
</protein>
<gene>
    <name evidence="1" type="ORF">JMF97_24030</name>
</gene>
<keyword evidence="2" id="KW-1185">Reference proteome</keyword>
<dbReference type="Pfam" id="PF13279">
    <property type="entry name" value="4HBT_2"/>
    <property type="match status" value="1"/>
</dbReference>
<dbReference type="PANTHER" id="PTHR31793">
    <property type="entry name" value="4-HYDROXYBENZOYL-COA THIOESTERASE FAMILY MEMBER"/>
    <property type="match status" value="1"/>
</dbReference>
<comment type="caution">
    <text evidence="1">The sequence shown here is derived from an EMBL/GenBank/DDBJ whole genome shotgun (WGS) entry which is preliminary data.</text>
</comment>
<reference evidence="1 2" key="1">
    <citation type="submission" date="2021-01" db="EMBL/GenBank/DDBJ databases">
        <title>Genome sequencing of Micromonospora fiedleri MG-37.</title>
        <authorList>
            <person name="Moreland P.E.J."/>
            <person name="Stach J.E.M."/>
        </authorList>
    </citation>
    <scope>NUCLEOTIDE SEQUENCE [LARGE SCALE GENOMIC DNA]</scope>
    <source>
        <strain evidence="1 2">MG-37</strain>
    </source>
</reference>
<dbReference type="InterPro" id="IPR029069">
    <property type="entry name" value="HotDog_dom_sf"/>
</dbReference>